<dbReference type="CDD" id="cd11657">
    <property type="entry name" value="TIN2_N"/>
    <property type="match status" value="1"/>
</dbReference>
<dbReference type="InterPro" id="IPR036236">
    <property type="entry name" value="Znf_C2H2_sf"/>
</dbReference>
<feature type="domain" description="C2H2-type" evidence="3">
    <location>
        <begin position="473"/>
        <end position="500"/>
    </location>
</feature>
<dbReference type="InterPro" id="IPR029400">
    <property type="entry name" value="TINF2_N"/>
</dbReference>
<dbReference type="PANTHER" id="PTHR15512:SF0">
    <property type="entry name" value="TERF1-INTERACTING NUCLEAR FACTOR 2"/>
    <property type="match status" value="1"/>
</dbReference>
<name>A0AAV6G1T4_9TELE</name>
<dbReference type="GO" id="GO:0008270">
    <property type="term" value="F:zinc ion binding"/>
    <property type="evidence" value="ECO:0007669"/>
    <property type="project" value="UniProtKB-KW"/>
</dbReference>
<dbReference type="SUPFAM" id="SSF57667">
    <property type="entry name" value="beta-beta-alpha zinc fingers"/>
    <property type="match status" value="1"/>
</dbReference>
<dbReference type="PANTHER" id="PTHR15512">
    <property type="entry name" value="TERF1-INTERACTING NUCLEAR FACTOR 2"/>
    <property type="match status" value="1"/>
</dbReference>
<evidence type="ECO:0000256" key="1">
    <source>
        <dbReference type="PROSITE-ProRule" id="PRU00042"/>
    </source>
</evidence>
<dbReference type="GO" id="GO:0042162">
    <property type="term" value="F:telomeric DNA binding"/>
    <property type="evidence" value="ECO:0007669"/>
    <property type="project" value="TreeGrafter"/>
</dbReference>
<comment type="caution">
    <text evidence="4">The sequence shown here is derived from an EMBL/GenBank/DDBJ whole genome shotgun (WGS) entry which is preliminary data.</text>
</comment>
<evidence type="ECO:0000259" key="3">
    <source>
        <dbReference type="PROSITE" id="PS50157"/>
    </source>
</evidence>
<keyword evidence="1" id="KW-0479">Metal-binding</keyword>
<dbReference type="EMBL" id="JADWDJ010000017">
    <property type="protein sequence ID" value="KAG5267322.1"/>
    <property type="molecule type" value="Genomic_DNA"/>
</dbReference>
<dbReference type="AlphaFoldDB" id="A0AAV6G1T4"/>
<dbReference type="GO" id="GO:0070187">
    <property type="term" value="C:shelterin complex"/>
    <property type="evidence" value="ECO:0007669"/>
    <property type="project" value="InterPro"/>
</dbReference>
<protein>
    <recommendedName>
        <fullName evidence="3">C2H2-type domain-containing protein</fullName>
    </recommendedName>
</protein>
<proteinExistence type="predicted"/>
<dbReference type="Proteomes" id="UP000823561">
    <property type="component" value="Chromosome 17"/>
</dbReference>
<keyword evidence="1" id="KW-0863">Zinc-finger</keyword>
<dbReference type="SMART" id="SM00355">
    <property type="entry name" value="ZnF_C2H2"/>
    <property type="match status" value="2"/>
</dbReference>
<gene>
    <name evidence="4" type="ORF">AALO_G00220450</name>
</gene>
<evidence type="ECO:0000256" key="2">
    <source>
        <dbReference type="SAM" id="MobiDB-lite"/>
    </source>
</evidence>
<sequence>MDSVSPSLTSLRLLVPPLRFMTAFMWQVAQKQNVEHYEKLENFVCLVTKVVPDILSYRQKATLVMALRAKVLLEMCRGDQLVDSQTLKTHLHQIQSAHLPKSRHSEIDHLQRNLSSLILKLLEDPVKKEEFFQRVYPVEYGPDFDKALQVLVCQFISRLEQILPIPNFKQVASCISSPLLWEECKQYIYETEGLQHLLQDNCHRSLDDDGLPSIVEDRIILSLSLPHTDYALNSQNTFQKKPCSQDLQSSSSQTHQDNPKSQGFHQQRDHVDDPTLRVGQEEHGMSNKQFDVDHEDVDIELDLSDSEAEGKGITEDTSLSNFAHYCGISRGVPQTASTESAHLEDIAVEKRTLPDTSGQNHSESLPERALKEITVPLHEFCWTFPVNSDQMLQEAPAVTHLGKKVIMNANLSAPTEKSSQRTGHQVLSDISNNNQDEEGLLQDAANSEVRPPARTSFSSAGPAKSLVSRLAKKKCSHCHRCFAHYSDLLKHQRCHSRDTTHQCSQCGMKFRNASLLAIHKLKHLKAPLKCATHLCVHCGPPISPEGSTLH</sequence>
<evidence type="ECO:0000313" key="4">
    <source>
        <dbReference type="EMBL" id="KAG5267322.1"/>
    </source>
</evidence>
<dbReference type="PROSITE" id="PS50157">
    <property type="entry name" value="ZINC_FINGER_C2H2_2"/>
    <property type="match status" value="2"/>
</dbReference>
<evidence type="ECO:0000313" key="5">
    <source>
        <dbReference type="Proteomes" id="UP000823561"/>
    </source>
</evidence>
<dbReference type="InterPro" id="IPR013087">
    <property type="entry name" value="Znf_C2H2_type"/>
</dbReference>
<dbReference type="PROSITE" id="PS00028">
    <property type="entry name" value="ZINC_FINGER_C2H2_1"/>
    <property type="match status" value="2"/>
</dbReference>
<keyword evidence="1" id="KW-0862">Zinc</keyword>
<accession>A0AAV6G1T4</accession>
<keyword evidence="5" id="KW-1185">Reference proteome</keyword>
<organism evidence="4 5">
    <name type="scientific">Alosa alosa</name>
    <name type="common">allis shad</name>
    <dbReference type="NCBI Taxonomy" id="278164"/>
    <lineage>
        <taxon>Eukaryota</taxon>
        <taxon>Metazoa</taxon>
        <taxon>Chordata</taxon>
        <taxon>Craniata</taxon>
        <taxon>Vertebrata</taxon>
        <taxon>Euteleostomi</taxon>
        <taxon>Actinopterygii</taxon>
        <taxon>Neopterygii</taxon>
        <taxon>Teleostei</taxon>
        <taxon>Clupei</taxon>
        <taxon>Clupeiformes</taxon>
        <taxon>Clupeoidei</taxon>
        <taxon>Clupeidae</taxon>
        <taxon>Alosa</taxon>
    </lineage>
</organism>
<feature type="compositionally biased region" description="Polar residues" evidence="2">
    <location>
        <begin position="245"/>
        <end position="265"/>
    </location>
</feature>
<reference evidence="4 5" key="1">
    <citation type="submission" date="2020-10" db="EMBL/GenBank/DDBJ databases">
        <title>Chromosome-scale genome assembly of the Allis shad, Alosa alosa.</title>
        <authorList>
            <person name="Margot Z."/>
            <person name="Christophe K."/>
            <person name="Cabau C."/>
            <person name="Louis A."/>
            <person name="Berthelot C."/>
            <person name="Parey E."/>
            <person name="Roest Crollius H."/>
            <person name="Montfort J."/>
            <person name="Robinson-Rechavi M."/>
            <person name="Bucao C."/>
            <person name="Bouchez O."/>
            <person name="Gislard M."/>
            <person name="Lluch J."/>
            <person name="Milhes M."/>
            <person name="Lampietro C."/>
            <person name="Lopez Roques C."/>
            <person name="Donnadieu C."/>
            <person name="Braasch I."/>
            <person name="Desvignes T."/>
            <person name="Postlethwait J."/>
            <person name="Bobe J."/>
            <person name="Guiguen Y."/>
        </authorList>
    </citation>
    <scope>NUCLEOTIDE SEQUENCE [LARGE SCALE GENOMIC DNA]</scope>
    <source>
        <strain evidence="4">M-15738</strain>
        <tissue evidence="4">Blood</tissue>
    </source>
</reference>
<dbReference type="GO" id="GO:0016233">
    <property type="term" value="P:telomere capping"/>
    <property type="evidence" value="ECO:0007669"/>
    <property type="project" value="InterPro"/>
</dbReference>
<dbReference type="Pfam" id="PF14973">
    <property type="entry name" value="TINF2_N"/>
    <property type="match status" value="1"/>
</dbReference>
<feature type="region of interest" description="Disordered" evidence="2">
    <location>
        <begin position="241"/>
        <end position="271"/>
    </location>
</feature>
<feature type="domain" description="C2H2-type" evidence="3">
    <location>
        <begin position="501"/>
        <end position="523"/>
    </location>
</feature>
<dbReference type="Gene3D" id="3.30.160.60">
    <property type="entry name" value="Classic Zinc Finger"/>
    <property type="match status" value="1"/>
</dbReference>
<dbReference type="GO" id="GO:1904356">
    <property type="term" value="P:regulation of telomere maintenance via telomere lengthening"/>
    <property type="evidence" value="ECO:0007669"/>
    <property type="project" value="TreeGrafter"/>
</dbReference>
<dbReference type="InterPro" id="IPR039098">
    <property type="entry name" value="TINF2"/>
</dbReference>